<dbReference type="Proteomes" id="UP000054166">
    <property type="component" value="Unassembled WGS sequence"/>
</dbReference>
<name>A0A0C3GNT7_PILCF</name>
<dbReference type="EMBL" id="KN832970">
    <property type="protein sequence ID" value="KIM92176.1"/>
    <property type="molecule type" value="Genomic_DNA"/>
</dbReference>
<dbReference type="HOGENOM" id="CLU_1142930_0_0_1"/>
<keyword evidence="2" id="KW-1185">Reference proteome</keyword>
<evidence type="ECO:0000313" key="2">
    <source>
        <dbReference type="Proteomes" id="UP000054166"/>
    </source>
</evidence>
<reference evidence="1 2" key="1">
    <citation type="submission" date="2014-04" db="EMBL/GenBank/DDBJ databases">
        <authorList>
            <consortium name="DOE Joint Genome Institute"/>
            <person name="Kuo A."/>
            <person name="Tarkka M."/>
            <person name="Buscot F."/>
            <person name="Kohler A."/>
            <person name="Nagy L.G."/>
            <person name="Floudas D."/>
            <person name="Copeland A."/>
            <person name="Barry K.W."/>
            <person name="Cichocki N."/>
            <person name="Veneault-Fourrey C."/>
            <person name="LaButti K."/>
            <person name="Lindquist E.A."/>
            <person name="Lipzen A."/>
            <person name="Lundell T."/>
            <person name="Morin E."/>
            <person name="Murat C."/>
            <person name="Sun H."/>
            <person name="Tunlid A."/>
            <person name="Henrissat B."/>
            <person name="Grigoriev I.V."/>
            <person name="Hibbett D.S."/>
            <person name="Martin F."/>
            <person name="Nordberg H.P."/>
            <person name="Cantor M.N."/>
            <person name="Hua S.X."/>
        </authorList>
    </citation>
    <scope>NUCLEOTIDE SEQUENCE [LARGE SCALE GENOMIC DNA]</scope>
    <source>
        <strain evidence="1 2">F 1598</strain>
    </source>
</reference>
<organism evidence="1 2">
    <name type="scientific">Piloderma croceum (strain F 1598)</name>
    <dbReference type="NCBI Taxonomy" id="765440"/>
    <lineage>
        <taxon>Eukaryota</taxon>
        <taxon>Fungi</taxon>
        <taxon>Dikarya</taxon>
        <taxon>Basidiomycota</taxon>
        <taxon>Agaricomycotina</taxon>
        <taxon>Agaricomycetes</taxon>
        <taxon>Agaricomycetidae</taxon>
        <taxon>Atheliales</taxon>
        <taxon>Atheliaceae</taxon>
        <taxon>Piloderma</taxon>
    </lineage>
</organism>
<sequence>MAFLSLVLDSDNVSYDIINLDRVEVWTAVPNFHICAHGTLFAKQFKEAFMMHKKHQDLFTKFSKIFKLNTVQKWEAIVKAWEADFKKPNPYEEPVNTTMECQIQLDLMKEEEADTAHGILPPHKISLRNNNMVSIYSLSPGLIEKETKLHLAQTDDALAKICQQRSNVTGLVIFKKLNVSGSGQKKNTHMHTLFKWFSNKMEQAAECYCAARKALEKLDPNRTWQTQLQVLCPEDIGGQDRRR</sequence>
<dbReference type="OrthoDB" id="2804062at2759"/>
<accession>A0A0C3GNT7</accession>
<proteinExistence type="predicted"/>
<dbReference type="AlphaFoldDB" id="A0A0C3GNT7"/>
<protein>
    <submittedName>
        <fullName evidence="1">Uncharacterized protein</fullName>
    </submittedName>
</protein>
<gene>
    <name evidence="1" type="ORF">PILCRDRAFT_83447</name>
</gene>
<evidence type="ECO:0000313" key="1">
    <source>
        <dbReference type="EMBL" id="KIM92176.1"/>
    </source>
</evidence>
<reference evidence="2" key="2">
    <citation type="submission" date="2015-01" db="EMBL/GenBank/DDBJ databases">
        <title>Evolutionary Origins and Diversification of the Mycorrhizal Mutualists.</title>
        <authorList>
            <consortium name="DOE Joint Genome Institute"/>
            <consortium name="Mycorrhizal Genomics Consortium"/>
            <person name="Kohler A."/>
            <person name="Kuo A."/>
            <person name="Nagy L.G."/>
            <person name="Floudas D."/>
            <person name="Copeland A."/>
            <person name="Barry K.W."/>
            <person name="Cichocki N."/>
            <person name="Veneault-Fourrey C."/>
            <person name="LaButti K."/>
            <person name="Lindquist E.A."/>
            <person name="Lipzen A."/>
            <person name="Lundell T."/>
            <person name="Morin E."/>
            <person name="Murat C."/>
            <person name="Riley R."/>
            <person name="Ohm R."/>
            <person name="Sun H."/>
            <person name="Tunlid A."/>
            <person name="Henrissat B."/>
            <person name="Grigoriev I.V."/>
            <person name="Hibbett D.S."/>
            <person name="Martin F."/>
        </authorList>
    </citation>
    <scope>NUCLEOTIDE SEQUENCE [LARGE SCALE GENOMIC DNA]</scope>
    <source>
        <strain evidence="2">F 1598</strain>
    </source>
</reference>
<dbReference type="STRING" id="765440.A0A0C3GNT7"/>
<dbReference type="InParanoid" id="A0A0C3GNT7"/>